<gene>
    <name evidence="1" type="ordered locus">T1E_1694</name>
</gene>
<dbReference type="KEGG" id="ppx:T1E_1694"/>
<dbReference type="AlphaFoldDB" id="I7AXX3"/>
<keyword evidence="1" id="KW-0560">Oxidoreductase</keyword>
<reference evidence="2" key="1">
    <citation type="journal article" date="2013" name="Microb. Biotechnol.">
        <title>Metabolic potential of the organic-solvent tolerant Pseudomonas putida DOT-T1E deduced from its annotated genome.</title>
        <authorList>
            <person name="Udaondo Z."/>
            <person name="Molina L."/>
            <person name="Daniels C."/>
            <person name="Gomez M.J."/>
            <person name="Molina-Henares M.A."/>
            <person name="Matilla M.A."/>
            <person name="Roca A."/>
            <person name="Fernandez M."/>
            <person name="Duque E."/>
            <person name="Segura A."/>
            <person name="Ramos J.L."/>
        </authorList>
    </citation>
    <scope>NUCLEOTIDE SEQUENCE [LARGE SCALE GENOMIC DNA]</scope>
    <source>
        <strain evidence="2">DOT-T1E</strain>
    </source>
</reference>
<evidence type="ECO:0000313" key="2">
    <source>
        <dbReference type="Proteomes" id="UP000006503"/>
    </source>
</evidence>
<dbReference type="GO" id="GO:0051213">
    <property type="term" value="F:dioxygenase activity"/>
    <property type="evidence" value="ECO:0007669"/>
    <property type="project" value="UniProtKB-KW"/>
</dbReference>
<organism evidence="1 2">
    <name type="scientific">Pseudomonas putida (strain DOT-T1E)</name>
    <dbReference type="NCBI Taxonomy" id="1196325"/>
    <lineage>
        <taxon>Bacteria</taxon>
        <taxon>Pseudomonadati</taxon>
        <taxon>Pseudomonadota</taxon>
        <taxon>Gammaproteobacteria</taxon>
        <taxon>Pseudomonadales</taxon>
        <taxon>Pseudomonadaceae</taxon>
        <taxon>Pseudomonas</taxon>
    </lineage>
</organism>
<proteinExistence type="predicted"/>
<protein>
    <submittedName>
        <fullName evidence="1">Aromatic hydrocarbon dioxygenase large</fullName>
    </submittedName>
</protein>
<dbReference type="HOGENOM" id="CLU_2540006_0_0_6"/>
<accession>I7AXX3</accession>
<dbReference type="EMBL" id="CP003734">
    <property type="protein sequence ID" value="AFO47545.1"/>
    <property type="molecule type" value="Genomic_DNA"/>
</dbReference>
<keyword evidence="1" id="KW-0223">Dioxygenase</keyword>
<sequence>MYLRKTVTARPSTRRIWASPRLPGLPTTVAFISLASLIPVSNSMTTLVLPNGISTLSSTLHLRAKSTCSPGFIAPSITAILVE</sequence>
<name>I7AXX3_PSEPT</name>
<dbReference type="Proteomes" id="UP000006503">
    <property type="component" value="Chromosome"/>
</dbReference>
<evidence type="ECO:0000313" key="1">
    <source>
        <dbReference type="EMBL" id="AFO47545.1"/>
    </source>
</evidence>